<dbReference type="Proteomes" id="UP000596929">
    <property type="component" value="Unassembled WGS sequence"/>
</dbReference>
<keyword evidence="3" id="KW-1185">Reference proteome</keyword>
<evidence type="ECO:0000256" key="1">
    <source>
        <dbReference type="SAM" id="Phobius"/>
    </source>
</evidence>
<name>A0ABR7DDJ7_9CLOT</name>
<evidence type="ECO:0000313" key="3">
    <source>
        <dbReference type="Proteomes" id="UP000596929"/>
    </source>
</evidence>
<comment type="caution">
    <text evidence="2">The sequence shown here is derived from an EMBL/GenBank/DDBJ whole genome shotgun (WGS) entry which is preliminary data.</text>
</comment>
<feature type="transmembrane region" description="Helical" evidence="1">
    <location>
        <begin position="65"/>
        <end position="87"/>
    </location>
</feature>
<reference evidence="2 3" key="1">
    <citation type="submission" date="2020-08" db="EMBL/GenBank/DDBJ databases">
        <title>Genome public.</title>
        <authorList>
            <person name="Liu C."/>
            <person name="Sun Q."/>
        </authorList>
    </citation>
    <scope>NUCLEOTIDE SEQUENCE [LARGE SCALE GENOMIC DNA]</scope>
    <source>
        <strain evidence="2 3">NSJ-6</strain>
    </source>
</reference>
<proteinExistence type="predicted"/>
<dbReference type="EMBL" id="JACOOO010000024">
    <property type="protein sequence ID" value="MBC5629507.1"/>
    <property type="molecule type" value="Genomic_DNA"/>
</dbReference>
<feature type="transmembrane region" description="Helical" evidence="1">
    <location>
        <begin position="132"/>
        <end position="158"/>
    </location>
</feature>
<feature type="transmembrane region" description="Helical" evidence="1">
    <location>
        <begin position="6"/>
        <end position="26"/>
    </location>
</feature>
<sequence length="313" mass="35634">MGLFYENYSLGSIIALILFIAVWIVINEVTRKSKMLSILAYCILPVVLAILVFTNVLSSPTGKTWFAWVKVVSALTGVLGFMLIRFTKLGKSKFAVIFPVSILSINIAEAVYRELEIFVKFKSMQVDPGGIVVLGGVWNILNAIAGILCIVTLTGFAGIKVSKDKSKDMIWADMTWIYIVGYTLWNFAYVYNCISTRSMYAGLGILLAAVLAELIFKRGAWLQHRAQILALYAMFSLSFDYQQSQYFQIVPVYKESMWMIISVISFVFNVGMFLYMIYTIKKYKKNPLKEDIYTETNYYKKTLKDNNLEKCKV</sequence>
<feature type="transmembrane region" description="Helical" evidence="1">
    <location>
        <begin position="170"/>
        <end position="191"/>
    </location>
</feature>
<organism evidence="2 3">
    <name type="scientific">Clostridium hominis</name>
    <dbReference type="NCBI Taxonomy" id="2763036"/>
    <lineage>
        <taxon>Bacteria</taxon>
        <taxon>Bacillati</taxon>
        <taxon>Bacillota</taxon>
        <taxon>Clostridia</taxon>
        <taxon>Eubacteriales</taxon>
        <taxon>Clostridiaceae</taxon>
        <taxon>Clostridium</taxon>
    </lineage>
</organism>
<gene>
    <name evidence="2" type="ORF">H8S20_11470</name>
</gene>
<dbReference type="RefSeq" id="WP_186860196.1">
    <property type="nucleotide sequence ID" value="NZ_JACOOO010000024.1"/>
</dbReference>
<keyword evidence="1" id="KW-0472">Membrane</keyword>
<dbReference type="Pfam" id="PF18948">
    <property type="entry name" value="DUF5692"/>
    <property type="match status" value="1"/>
</dbReference>
<dbReference type="InterPro" id="IPR043747">
    <property type="entry name" value="DUF5692"/>
</dbReference>
<feature type="transmembrane region" description="Helical" evidence="1">
    <location>
        <begin position="94"/>
        <end position="112"/>
    </location>
</feature>
<protein>
    <submittedName>
        <fullName evidence="2">Uncharacterized protein</fullName>
    </submittedName>
</protein>
<feature type="transmembrane region" description="Helical" evidence="1">
    <location>
        <begin position="197"/>
        <end position="216"/>
    </location>
</feature>
<evidence type="ECO:0000313" key="2">
    <source>
        <dbReference type="EMBL" id="MBC5629507.1"/>
    </source>
</evidence>
<feature type="transmembrane region" description="Helical" evidence="1">
    <location>
        <begin position="256"/>
        <end position="278"/>
    </location>
</feature>
<keyword evidence="1" id="KW-1133">Transmembrane helix</keyword>
<feature type="transmembrane region" description="Helical" evidence="1">
    <location>
        <begin position="38"/>
        <end position="59"/>
    </location>
</feature>
<keyword evidence="1" id="KW-0812">Transmembrane</keyword>
<accession>A0ABR7DDJ7</accession>